<dbReference type="Gene3D" id="1.20.5.170">
    <property type="match status" value="1"/>
</dbReference>
<feature type="compositionally biased region" description="Basic and acidic residues" evidence="6">
    <location>
        <begin position="87"/>
        <end position="97"/>
    </location>
</feature>
<gene>
    <name evidence="8" type="ORF">INT44_001377</name>
</gene>
<dbReference type="InterPro" id="IPR051027">
    <property type="entry name" value="bZIP_transcription_factors"/>
</dbReference>
<evidence type="ECO:0000256" key="5">
    <source>
        <dbReference type="ARBA" id="ARBA00023242"/>
    </source>
</evidence>
<dbReference type="SMART" id="SM00338">
    <property type="entry name" value="BRLZ"/>
    <property type="match status" value="1"/>
</dbReference>
<evidence type="ECO:0000256" key="2">
    <source>
        <dbReference type="ARBA" id="ARBA00023015"/>
    </source>
</evidence>
<reference evidence="8" key="1">
    <citation type="submission" date="2020-12" db="EMBL/GenBank/DDBJ databases">
        <title>Metabolic potential, ecology and presence of endohyphal bacteria is reflected in genomic diversity of Mucoromycotina.</title>
        <authorList>
            <person name="Muszewska A."/>
            <person name="Okrasinska A."/>
            <person name="Steczkiewicz K."/>
            <person name="Drgas O."/>
            <person name="Orlowska M."/>
            <person name="Perlinska-Lenart U."/>
            <person name="Aleksandrzak-Piekarczyk T."/>
            <person name="Szatraj K."/>
            <person name="Zielenkiewicz U."/>
            <person name="Pilsyk S."/>
            <person name="Malc E."/>
            <person name="Mieczkowski P."/>
            <person name="Kruszewska J.S."/>
            <person name="Biernat P."/>
            <person name="Pawlowska J."/>
        </authorList>
    </citation>
    <scope>NUCLEOTIDE SEQUENCE</scope>
    <source>
        <strain evidence="8">WA0000051536</strain>
    </source>
</reference>
<dbReference type="EMBL" id="JAEPRA010000002">
    <property type="protein sequence ID" value="KAG2188622.1"/>
    <property type="molecule type" value="Genomic_DNA"/>
</dbReference>
<dbReference type="PRINTS" id="PR00043">
    <property type="entry name" value="LEUZIPPRJUN"/>
</dbReference>
<dbReference type="PANTHER" id="PTHR19304">
    <property type="entry name" value="CYCLIC-AMP RESPONSE ELEMENT BINDING PROTEIN"/>
    <property type="match status" value="1"/>
</dbReference>
<evidence type="ECO:0000256" key="4">
    <source>
        <dbReference type="ARBA" id="ARBA00023163"/>
    </source>
</evidence>
<dbReference type="InterPro" id="IPR004827">
    <property type="entry name" value="bZIP"/>
</dbReference>
<comment type="subcellular location">
    <subcellularLocation>
        <location evidence="1">Nucleus</location>
    </subcellularLocation>
</comment>
<organism evidence="8 9">
    <name type="scientific">Umbelopsis vinacea</name>
    <dbReference type="NCBI Taxonomy" id="44442"/>
    <lineage>
        <taxon>Eukaryota</taxon>
        <taxon>Fungi</taxon>
        <taxon>Fungi incertae sedis</taxon>
        <taxon>Mucoromycota</taxon>
        <taxon>Mucoromycotina</taxon>
        <taxon>Umbelopsidomycetes</taxon>
        <taxon>Umbelopsidales</taxon>
        <taxon>Umbelopsidaceae</taxon>
        <taxon>Umbelopsis</taxon>
    </lineage>
</organism>
<feature type="compositionally biased region" description="Basic and acidic residues" evidence="6">
    <location>
        <begin position="120"/>
        <end position="131"/>
    </location>
</feature>
<evidence type="ECO:0000256" key="1">
    <source>
        <dbReference type="ARBA" id="ARBA00004123"/>
    </source>
</evidence>
<keyword evidence="5" id="KW-0539">Nucleus</keyword>
<evidence type="ECO:0000256" key="3">
    <source>
        <dbReference type="ARBA" id="ARBA00023125"/>
    </source>
</evidence>
<dbReference type="Pfam" id="PF00170">
    <property type="entry name" value="bZIP_1"/>
    <property type="match status" value="1"/>
</dbReference>
<keyword evidence="9" id="KW-1185">Reference proteome</keyword>
<dbReference type="GO" id="GO:0005634">
    <property type="term" value="C:nucleus"/>
    <property type="evidence" value="ECO:0007669"/>
    <property type="project" value="UniProtKB-SubCell"/>
</dbReference>
<proteinExistence type="predicted"/>
<dbReference type="Proteomes" id="UP000612746">
    <property type="component" value="Unassembled WGS sequence"/>
</dbReference>
<dbReference type="PROSITE" id="PS50217">
    <property type="entry name" value="BZIP"/>
    <property type="match status" value="1"/>
</dbReference>
<comment type="caution">
    <text evidence="8">The sequence shown here is derived from an EMBL/GenBank/DDBJ whole genome shotgun (WGS) entry which is preliminary data.</text>
</comment>
<dbReference type="InterPro" id="IPR002112">
    <property type="entry name" value="Leuzip_Jun"/>
</dbReference>
<sequence>MSVLAVHNNFEDAGLSTPTRFLMEYYDNPLTPSMGGAFPMAETNPFEYSFQSNKPAQPAPITVPMVDISVQMPPTPISSAHSSPRQSVHEEGSDHLSEGSGRTASPKVRTRSRTTSNKQPHQEFSSKRKWEQDDDEEDGEERRRKFLERNRQAASKCRQKKKAWMQDLEQRSEEITSRNKALHETVSMLKEEVLFLKNQLLSHRGCDCTVVKNYIQTSGTFSSFLGNPAGQ</sequence>
<keyword evidence="3" id="KW-0238">DNA-binding</keyword>
<dbReference type="PROSITE" id="PS00036">
    <property type="entry name" value="BZIP_BASIC"/>
    <property type="match status" value="1"/>
</dbReference>
<evidence type="ECO:0000256" key="6">
    <source>
        <dbReference type="SAM" id="MobiDB-lite"/>
    </source>
</evidence>
<keyword evidence="2" id="KW-0805">Transcription regulation</keyword>
<dbReference type="GO" id="GO:0003700">
    <property type="term" value="F:DNA-binding transcription factor activity"/>
    <property type="evidence" value="ECO:0007669"/>
    <property type="project" value="InterPro"/>
</dbReference>
<accession>A0A8H7Q9V9</accession>
<dbReference type="FunFam" id="1.20.5.170:FF:000010">
    <property type="entry name" value="Cyclic AMP-dependent transcription factor ATF-2"/>
    <property type="match status" value="1"/>
</dbReference>
<dbReference type="OrthoDB" id="295274at2759"/>
<name>A0A8H7Q9V9_9FUNG</name>
<dbReference type="CDD" id="cd14687">
    <property type="entry name" value="bZIP_ATF2"/>
    <property type="match status" value="1"/>
</dbReference>
<feature type="region of interest" description="Disordered" evidence="6">
    <location>
        <begin position="71"/>
        <end position="158"/>
    </location>
</feature>
<evidence type="ECO:0000259" key="7">
    <source>
        <dbReference type="PROSITE" id="PS50217"/>
    </source>
</evidence>
<feature type="domain" description="BZIP" evidence="7">
    <location>
        <begin position="140"/>
        <end position="203"/>
    </location>
</feature>
<feature type="compositionally biased region" description="Polar residues" evidence="6">
    <location>
        <begin position="77"/>
        <end position="86"/>
    </location>
</feature>
<keyword evidence="4" id="KW-0804">Transcription</keyword>
<feature type="compositionally biased region" description="Basic and acidic residues" evidence="6">
    <location>
        <begin position="140"/>
        <end position="151"/>
    </location>
</feature>
<protein>
    <recommendedName>
        <fullName evidence="7">BZIP domain-containing protein</fullName>
    </recommendedName>
</protein>
<dbReference type="SUPFAM" id="SSF57959">
    <property type="entry name" value="Leucine zipper domain"/>
    <property type="match status" value="1"/>
</dbReference>
<dbReference type="AlphaFoldDB" id="A0A8H7Q9V9"/>
<evidence type="ECO:0000313" key="9">
    <source>
        <dbReference type="Proteomes" id="UP000612746"/>
    </source>
</evidence>
<evidence type="ECO:0000313" key="8">
    <source>
        <dbReference type="EMBL" id="KAG2188622.1"/>
    </source>
</evidence>
<dbReference type="InterPro" id="IPR046347">
    <property type="entry name" value="bZIP_sf"/>
</dbReference>
<dbReference type="GO" id="GO:0003677">
    <property type="term" value="F:DNA binding"/>
    <property type="evidence" value="ECO:0007669"/>
    <property type="project" value="UniProtKB-KW"/>
</dbReference>